<dbReference type="EMBL" id="VSRR010002969">
    <property type="protein sequence ID" value="MPC34043.1"/>
    <property type="molecule type" value="Genomic_DNA"/>
</dbReference>
<sequence length="80" mass="8951">MLPIVMQINSIKAKSNQQGGISTSCEYRCVGFARPGSRPTPHAWQPVLVKTFYERPPLSGYVQRAALYQQRPQDGTTKTL</sequence>
<dbReference type="AlphaFoldDB" id="A0A5B7ELW4"/>
<accession>A0A5B7ELW4</accession>
<gene>
    <name evidence="1" type="ORF">E2C01_027415</name>
</gene>
<reference evidence="1 2" key="1">
    <citation type="submission" date="2019-05" db="EMBL/GenBank/DDBJ databases">
        <title>Another draft genome of Portunus trituberculatus and its Hox gene families provides insights of decapod evolution.</title>
        <authorList>
            <person name="Jeong J.-H."/>
            <person name="Song I."/>
            <person name="Kim S."/>
            <person name="Choi T."/>
            <person name="Kim D."/>
            <person name="Ryu S."/>
            <person name="Kim W."/>
        </authorList>
    </citation>
    <scope>NUCLEOTIDE SEQUENCE [LARGE SCALE GENOMIC DNA]</scope>
    <source>
        <tissue evidence="1">Muscle</tissue>
    </source>
</reference>
<evidence type="ECO:0000313" key="1">
    <source>
        <dbReference type="EMBL" id="MPC34043.1"/>
    </source>
</evidence>
<dbReference type="Proteomes" id="UP000324222">
    <property type="component" value="Unassembled WGS sequence"/>
</dbReference>
<organism evidence="1 2">
    <name type="scientific">Portunus trituberculatus</name>
    <name type="common">Swimming crab</name>
    <name type="synonym">Neptunus trituberculatus</name>
    <dbReference type="NCBI Taxonomy" id="210409"/>
    <lineage>
        <taxon>Eukaryota</taxon>
        <taxon>Metazoa</taxon>
        <taxon>Ecdysozoa</taxon>
        <taxon>Arthropoda</taxon>
        <taxon>Crustacea</taxon>
        <taxon>Multicrustacea</taxon>
        <taxon>Malacostraca</taxon>
        <taxon>Eumalacostraca</taxon>
        <taxon>Eucarida</taxon>
        <taxon>Decapoda</taxon>
        <taxon>Pleocyemata</taxon>
        <taxon>Brachyura</taxon>
        <taxon>Eubrachyura</taxon>
        <taxon>Portunoidea</taxon>
        <taxon>Portunidae</taxon>
        <taxon>Portuninae</taxon>
        <taxon>Portunus</taxon>
    </lineage>
</organism>
<proteinExistence type="predicted"/>
<comment type="caution">
    <text evidence="1">The sequence shown here is derived from an EMBL/GenBank/DDBJ whole genome shotgun (WGS) entry which is preliminary data.</text>
</comment>
<name>A0A5B7ELW4_PORTR</name>
<keyword evidence="2" id="KW-1185">Reference proteome</keyword>
<evidence type="ECO:0000313" key="2">
    <source>
        <dbReference type="Proteomes" id="UP000324222"/>
    </source>
</evidence>
<protein>
    <submittedName>
        <fullName evidence="1">Uncharacterized protein</fullName>
    </submittedName>
</protein>